<dbReference type="RefSeq" id="WP_273840987.1">
    <property type="nucleotide sequence ID" value="NZ_JAQQWT010000003.1"/>
</dbReference>
<comment type="caution">
    <text evidence="8">The sequence shown here is derived from an EMBL/GenBank/DDBJ whole genome shotgun (WGS) entry which is preliminary data.</text>
</comment>
<gene>
    <name evidence="8" type="ORF">ACFFH4_04650</name>
</gene>
<evidence type="ECO:0000256" key="5">
    <source>
        <dbReference type="ARBA" id="ARBA00023136"/>
    </source>
</evidence>
<proteinExistence type="predicted"/>
<protein>
    <submittedName>
        <fullName evidence="8">OFA family MFS transporter</fullName>
    </submittedName>
</protein>
<dbReference type="PROSITE" id="PS50850">
    <property type="entry name" value="MFS"/>
    <property type="match status" value="1"/>
</dbReference>
<feature type="transmembrane region" description="Helical" evidence="6">
    <location>
        <begin position="257"/>
        <end position="275"/>
    </location>
</feature>
<keyword evidence="9" id="KW-1185">Reference proteome</keyword>
<evidence type="ECO:0000259" key="7">
    <source>
        <dbReference type="PROSITE" id="PS50850"/>
    </source>
</evidence>
<dbReference type="CDD" id="cd17353">
    <property type="entry name" value="MFS_OFA_like"/>
    <property type="match status" value="1"/>
</dbReference>
<dbReference type="EMBL" id="JBHLTR010000004">
    <property type="protein sequence ID" value="MFC0558335.1"/>
    <property type="molecule type" value="Genomic_DNA"/>
</dbReference>
<feature type="transmembrane region" description="Helical" evidence="6">
    <location>
        <begin position="96"/>
        <end position="115"/>
    </location>
</feature>
<keyword evidence="2" id="KW-0813">Transport</keyword>
<feature type="domain" description="Major facilitator superfamily (MFS) profile" evidence="7">
    <location>
        <begin position="2"/>
        <end position="396"/>
    </location>
</feature>
<dbReference type="Pfam" id="PF07690">
    <property type="entry name" value="MFS_1"/>
    <property type="match status" value="1"/>
</dbReference>
<evidence type="ECO:0000256" key="2">
    <source>
        <dbReference type="ARBA" id="ARBA00022448"/>
    </source>
</evidence>
<evidence type="ECO:0000256" key="1">
    <source>
        <dbReference type="ARBA" id="ARBA00004651"/>
    </source>
</evidence>
<feature type="transmembrane region" description="Helical" evidence="6">
    <location>
        <begin position="309"/>
        <end position="330"/>
    </location>
</feature>
<organism evidence="8 9">
    <name type="scientific">Halalkalibacter alkalisediminis</name>
    <dbReference type="NCBI Taxonomy" id="935616"/>
    <lineage>
        <taxon>Bacteria</taxon>
        <taxon>Bacillati</taxon>
        <taxon>Bacillota</taxon>
        <taxon>Bacilli</taxon>
        <taxon>Bacillales</taxon>
        <taxon>Bacillaceae</taxon>
        <taxon>Halalkalibacter</taxon>
    </lineage>
</organism>
<evidence type="ECO:0000256" key="6">
    <source>
        <dbReference type="SAM" id="Phobius"/>
    </source>
</evidence>
<keyword evidence="5 6" id="KW-0472">Membrane</keyword>
<keyword evidence="3 6" id="KW-0812">Transmembrane</keyword>
<dbReference type="InterPro" id="IPR050327">
    <property type="entry name" value="Proton-linked_MCT"/>
</dbReference>
<feature type="transmembrane region" description="Helical" evidence="6">
    <location>
        <begin position="287"/>
        <end position="303"/>
    </location>
</feature>
<evidence type="ECO:0000313" key="9">
    <source>
        <dbReference type="Proteomes" id="UP001589833"/>
    </source>
</evidence>
<accession>A0ABV6NC79</accession>
<feature type="transmembrane region" description="Helical" evidence="6">
    <location>
        <begin position="374"/>
        <end position="392"/>
    </location>
</feature>
<dbReference type="InterPro" id="IPR020846">
    <property type="entry name" value="MFS_dom"/>
</dbReference>
<feature type="transmembrane region" description="Helical" evidence="6">
    <location>
        <begin position="41"/>
        <end position="58"/>
    </location>
</feature>
<feature type="transmembrane region" description="Helical" evidence="6">
    <location>
        <begin position="351"/>
        <end position="368"/>
    </location>
</feature>
<dbReference type="Proteomes" id="UP001589833">
    <property type="component" value="Unassembled WGS sequence"/>
</dbReference>
<name>A0ABV6NC79_9BACI</name>
<feature type="transmembrane region" description="Helical" evidence="6">
    <location>
        <begin position="221"/>
        <end position="245"/>
    </location>
</feature>
<sequence>MSKWLVVLGAVMIQINLGAVYAWSLFNQPLIDKFGWAREDVVVTFSITIATFALATIFAGRLQDHIGPRWVATIGGFLLGIGLILSSQATSLFQLYVYYGIIGGIGIGMTYVCPLSACVKWFPEKRGFISGVAVAGFGLGGLIYKPIIGFFIESTGVSSAFLYLGIIYLLLVVAGAQLLKNPPTDLQLPTSTQVGKITDSLLDLKTSVQFSPRQMLRTYQFYLLWFMFLFGSMSGLMVISFAVDIGVDLVSLDLEKAANAVMVIALFNAAGRIVLGKLSDRLGRINTLMVIYGLTALIMFYMSTGLMNYSLFLVSVSLIGFCFGGFLALFPSVTADFYGTRNMGSNYGFMYQAYGLSAFVGPLIVKAIPLTQAFLFAGLICILSMIMAKLITIPKQVPSTRMVEREAVKN</sequence>
<feature type="transmembrane region" description="Helical" evidence="6">
    <location>
        <begin position="70"/>
        <end position="90"/>
    </location>
</feature>
<feature type="transmembrane region" description="Helical" evidence="6">
    <location>
        <begin position="127"/>
        <end position="148"/>
    </location>
</feature>
<comment type="subcellular location">
    <subcellularLocation>
        <location evidence="1">Cell membrane</location>
        <topology evidence="1">Multi-pass membrane protein</topology>
    </subcellularLocation>
</comment>
<dbReference type="Gene3D" id="1.20.1250.20">
    <property type="entry name" value="MFS general substrate transporter like domains"/>
    <property type="match status" value="2"/>
</dbReference>
<evidence type="ECO:0000256" key="3">
    <source>
        <dbReference type="ARBA" id="ARBA00022692"/>
    </source>
</evidence>
<keyword evidence="4 6" id="KW-1133">Transmembrane helix</keyword>
<reference evidence="8 9" key="1">
    <citation type="submission" date="2024-09" db="EMBL/GenBank/DDBJ databases">
        <authorList>
            <person name="Sun Q."/>
            <person name="Mori K."/>
        </authorList>
    </citation>
    <scope>NUCLEOTIDE SEQUENCE [LARGE SCALE GENOMIC DNA]</scope>
    <source>
        <strain evidence="8 9">NCAIM B.02301</strain>
    </source>
</reference>
<dbReference type="PANTHER" id="PTHR11360:SF317">
    <property type="entry name" value="MAJOR FACILITATOR SUPERFAMILY (MFS) PROFILE DOMAIN-CONTAINING PROTEIN-RELATED"/>
    <property type="match status" value="1"/>
</dbReference>
<evidence type="ECO:0000256" key="4">
    <source>
        <dbReference type="ARBA" id="ARBA00022989"/>
    </source>
</evidence>
<feature type="transmembrane region" description="Helical" evidence="6">
    <location>
        <begin position="160"/>
        <end position="179"/>
    </location>
</feature>
<evidence type="ECO:0000313" key="8">
    <source>
        <dbReference type="EMBL" id="MFC0558335.1"/>
    </source>
</evidence>
<dbReference type="PANTHER" id="PTHR11360">
    <property type="entry name" value="MONOCARBOXYLATE TRANSPORTER"/>
    <property type="match status" value="1"/>
</dbReference>
<dbReference type="InterPro" id="IPR036259">
    <property type="entry name" value="MFS_trans_sf"/>
</dbReference>
<dbReference type="InterPro" id="IPR011701">
    <property type="entry name" value="MFS"/>
</dbReference>
<dbReference type="SUPFAM" id="SSF103473">
    <property type="entry name" value="MFS general substrate transporter"/>
    <property type="match status" value="1"/>
</dbReference>